<dbReference type="InterPro" id="IPR001680">
    <property type="entry name" value="WD40_rpt"/>
</dbReference>
<accession>A0AAN6ISH3</accession>
<dbReference type="PANTHER" id="PTHR19862">
    <property type="entry name" value="WD REPEAT-CONTAINING PROTEIN 48"/>
    <property type="match status" value="1"/>
</dbReference>
<dbReference type="GO" id="GO:0000724">
    <property type="term" value="P:double-strand break repair via homologous recombination"/>
    <property type="evidence" value="ECO:0007669"/>
    <property type="project" value="TreeGrafter"/>
</dbReference>
<feature type="compositionally biased region" description="Low complexity" evidence="4">
    <location>
        <begin position="993"/>
        <end position="1008"/>
    </location>
</feature>
<feature type="compositionally biased region" description="Polar residues" evidence="4">
    <location>
        <begin position="590"/>
        <end position="603"/>
    </location>
</feature>
<dbReference type="GO" id="GO:0043130">
    <property type="term" value="F:ubiquitin binding"/>
    <property type="evidence" value="ECO:0007669"/>
    <property type="project" value="TreeGrafter"/>
</dbReference>
<feature type="compositionally biased region" description="Basic and acidic residues" evidence="4">
    <location>
        <begin position="761"/>
        <end position="775"/>
    </location>
</feature>
<feature type="repeat" description="WD" evidence="3">
    <location>
        <begin position="186"/>
        <end position="211"/>
    </location>
</feature>
<feature type="region of interest" description="Disordered" evidence="4">
    <location>
        <begin position="569"/>
        <end position="732"/>
    </location>
</feature>
<feature type="repeat" description="WD" evidence="3">
    <location>
        <begin position="212"/>
        <end position="253"/>
    </location>
</feature>
<sequence>MAKKKRQRISYVLPLASTPGGHRLGVNGLAFDDDRNILYTGGRDGVVCAWDLHLDAQQRAVNTDAAREKKSTVNFRKQVQAHTHWVNDIVLVKNNLGLVSASSDVTVKLWRPHGHETAQAYTIGSHSDYIKCLATPDRTSDWVASGGLDHKICLWDLSGAGKTLEINVGNAGDVVKGSVYALRARGSLLASGGPESVVRLWDAKSGKGITKLVGHTDNVRDILISDDGDTLLTASSDQTIKVWSIAAGRCIHTLTMHNDSVWCMYSNDPNLAVFYSGDKSGLVAKTDTRRAMEIDEGVSVAVCQEHDGITRVLPVGNSVWTATSSSSVNRWLDVDTELEVETPPASPRQERTLSTDTRSHLSPEPPESPGPTTNGDNGKKKIPHNAVLRISNTAPHPGRKNIGRLPNVSVTNVRKPSEAMIADDLSLVVPLRGQPAETIEGQNGLIKHVMLNDKKRILTLDTAGEVVLWDLLKCVPIKSFGRRHLDEVVPEVNTTESVANWCAVDTKTGKITVMLEENYCFDAEVYADELDLPKDIVFREDQRINLGKWVLRNLFSKLLDEEIARDQTYRSTLRSQQPPNSGLSRPGAPTSITMPESLGSTPMVSPGTMPTPRASHNGHSAVPATPNLGIGAATPGFAPLSATLPPTVEEVSRQQTNGAERSVQPTPTATDTQHDYFSSTSSYNNNAANANNAHGHNQTEASSESNKMPETPGATEQAMLATPTSPTEEKKKGLFGKKFPMTFPKKLSTRTSTEVKPPVTTEEKSDTASFKSSEKEEKIIEDNLFGVIQKIRQEYEDHLDSKPDQPLPPGITPSLPVETPVLTPPPHTTIIIQEDNPESGGLADQYRGEIGNLGEEADTLEKIAPMWLGDLLLKNQIPYKDTVKVSFVLHPYDNQLPAISSPDGNARLNANRMLRAKKIMAYVAERIEAPPSPPHPGHHSFFPHLHSHSHSHSHSPHTPVTTDSEGHESGGGDDDDHTKIGAAGTGTAETLPSSSSSSFAAAPAAATAADEKDKDNNLKPEEYLELYCQGQRVDPNTTLATLRVHVWRTGGDVVLYYKSNGRKKLRLPHPADVPSREESEEHTGVVR</sequence>
<feature type="compositionally biased region" description="Polar residues" evidence="4">
    <location>
        <begin position="569"/>
        <end position="583"/>
    </location>
</feature>
<keyword evidence="1 3" id="KW-0853">WD repeat</keyword>
<evidence type="ECO:0000256" key="2">
    <source>
        <dbReference type="ARBA" id="ARBA00022737"/>
    </source>
</evidence>
<keyword evidence="2" id="KW-0677">Repeat</keyword>
<comment type="caution">
    <text evidence="5">The sequence shown here is derived from an EMBL/GenBank/DDBJ whole genome shotgun (WGS) entry which is preliminary data.</text>
</comment>
<dbReference type="EMBL" id="JAJGCB010000016">
    <property type="protein sequence ID" value="KAJ8988980.1"/>
    <property type="molecule type" value="Genomic_DNA"/>
</dbReference>
<dbReference type="Gene3D" id="2.130.10.10">
    <property type="entry name" value="YVTN repeat-like/Quinoprotein amine dehydrogenase"/>
    <property type="match status" value="2"/>
</dbReference>
<dbReference type="Pfam" id="PF11816">
    <property type="entry name" value="DUF3337"/>
    <property type="match status" value="1"/>
</dbReference>
<feature type="region of interest" description="Disordered" evidence="4">
    <location>
        <begin position="748"/>
        <end position="775"/>
    </location>
</feature>
<dbReference type="SUPFAM" id="SSF50978">
    <property type="entry name" value="WD40 repeat-like"/>
    <property type="match status" value="1"/>
</dbReference>
<organism evidence="5 6">
    <name type="scientific">Exophiala dermatitidis</name>
    <name type="common">Black yeast-like fungus</name>
    <name type="synonym">Wangiella dermatitidis</name>
    <dbReference type="NCBI Taxonomy" id="5970"/>
    <lineage>
        <taxon>Eukaryota</taxon>
        <taxon>Fungi</taxon>
        <taxon>Dikarya</taxon>
        <taxon>Ascomycota</taxon>
        <taxon>Pezizomycotina</taxon>
        <taxon>Eurotiomycetes</taxon>
        <taxon>Chaetothyriomycetidae</taxon>
        <taxon>Chaetothyriales</taxon>
        <taxon>Herpotrichiellaceae</taxon>
        <taxon>Exophiala</taxon>
    </lineage>
</organism>
<feature type="compositionally biased region" description="Basic residues" evidence="4">
    <location>
        <begin position="945"/>
        <end position="955"/>
    </location>
</feature>
<evidence type="ECO:0000256" key="3">
    <source>
        <dbReference type="PROSITE-ProRule" id="PRU00221"/>
    </source>
</evidence>
<dbReference type="InterPro" id="IPR015943">
    <property type="entry name" value="WD40/YVTN_repeat-like_dom_sf"/>
</dbReference>
<dbReference type="AlphaFoldDB" id="A0AAN6ISH3"/>
<protein>
    <submittedName>
        <fullName evidence="5">Uncharacterized protein</fullName>
    </submittedName>
</protein>
<feature type="region of interest" description="Disordered" evidence="4">
    <location>
        <begin position="1067"/>
        <end position="1087"/>
    </location>
</feature>
<dbReference type="PROSITE" id="PS50082">
    <property type="entry name" value="WD_REPEATS_2"/>
    <property type="match status" value="5"/>
</dbReference>
<dbReference type="Pfam" id="PF00400">
    <property type="entry name" value="WD40"/>
    <property type="match status" value="4"/>
</dbReference>
<dbReference type="CDD" id="cd00200">
    <property type="entry name" value="WD40"/>
    <property type="match status" value="1"/>
</dbReference>
<dbReference type="FunFam" id="2.130.10.10:FF:001614">
    <property type="entry name" value="WD repeat protein"/>
    <property type="match status" value="1"/>
</dbReference>
<feature type="compositionally biased region" description="Basic and acidic residues" evidence="4">
    <location>
        <begin position="348"/>
        <end position="361"/>
    </location>
</feature>
<reference evidence="5" key="1">
    <citation type="submission" date="2023-01" db="EMBL/GenBank/DDBJ databases">
        <title>Exophiala dermititidis isolated from Cystic Fibrosis Patient.</title>
        <authorList>
            <person name="Kurbessoian T."/>
            <person name="Crocker A."/>
            <person name="Murante D."/>
            <person name="Hogan D.A."/>
            <person name="Stajich J.E."/>
        </authorList>
    </citation>
    <scope>NUCLEOTIDE SEQUENCE</scope>
    <source>
        <strain evidence="5">Ex8</strain>
    </source>
</reference>
<dbReference type="InterPro" id="IPR019775">
    <property type="entry name" value="WD40_repeat_CS"/>
</dbReference>
<dbReference type="Proteomes" id="UP001161757">
    <property type="component" value="Unassembled WGS sequence"/>
</dbReference>
<dbReference type="PROSITE" id="PS50294">
    <property type="entry name" value="WD_REPEATS_REGION"/>
    <property type="match status" value="2"/>
</dbReference>
<feature type="repeat" description="WD" evidence="3">
    <location>
        <begin position="79"/>
        <end position="110"/>
    </location>
</feature>
<dbReference type="InterPro" id="IPR021772">
    <property type="entry name" value="WDR48/Bun107"/>
</dbReference>
<dbReference type="SMART" id="SM00320">
    <property type="entry name" value="WD40"/>
    <property type="match status" value="7"/>
</dbReference>
<feature type="repeat" description="WD" evidence="3">
    <location>
        <begin position="19"/>
        <end position="52"/>
    </location>
</feature>
<dbReference type="PANTHER" id="PTHR19862:SF14">
    <property type="entry name" value="WD REPEAT-CONTAINING PROTEIN 48"/>
    <property type="match status" value="1"/>
</dbReference>
<feature type="region of interest" description="Disordered" evidence="4">
    <location>
        <begin position="928"/>
        <end position="1017"/>
    </location>
</feature>
<evidence type="ECO:0000256" key="4">
    <source>
        <dbReference type="SAM" id="MobiDB-lite"/>
    </source>
</evidence>
<feature type="region of interest" description="Disordered" evidence="4">
    <location>
        <begin position="337"/>
        <end position="382"/>
    </location>
</feature>
<dbReference type="InterPro" id="IPR051246">
    <property type="entry name" value="WDR48"/>
</dbReference>
<evidence type="ECO:0000256" key="1">
    <source>
        <dbReference type="ARBA" id="ARBA00022574"/>
    </source>
</evidence>
<feature type="compositionally biased region" description="Basic and acidic residues" evidence="4">
    <location>
        <begin position="1074"/>
        <end position="1087"/>
    </location>
</feature>
<feature type="compositionally biased region" description="Polar residues" evidence="4">
    <location>
        <begin position="694"/>
        <end position="708"/>
    </location>
</feature>
<evidence type="ECO:0000313" key="6">
    <source>
        <dbReference type="Proteomes" id="UP001161757"/>
    </source>
</evidence>
<proteinExistence type="predicted"/>
<feature type="compositionally biased region" description="Low complexity" evidence="4">
    <location>
        <begin position="684"/>
        <end position="693"/>
    </location>
</feature>
<name>A0AAN6ISH3_EXODE</name>
<dbReference type="PROSITE" id="PS00678">
    <property type="entry name" value="WD_REPEATS_1"/>
    <property type="match status" value="2"/>
</dbReference>
<evidence type="ECO:0000313" key="5">
    <source>
        <dbReference type="EMBL" id="KAJ8988980.1"/>
    </source>
</evidence>
<feature type="compositionally biased region" description="Polar residues" evidence="4">
    <location>
        <begin position="653"/>
        <end position="683"/>
    </location>
</feature>
<gene>
    <name evidence="5" type="ORF">HRR80_007179</name>
</gene>
<feature type="repeat" description="WD" evidence="3">
    <location>
        <begin position="123"/>
        <end position="158"/>
    </location>
</feature>
<dbReference type="InterPro" id="IPR036322">
    <property type="entry name" value="WD40_repeat_dom_sf"/>
</dbReference>